<dbReference type="GO" id="GO:0005829">
    <property type="term" value="C:cytosol"/>
    <property type="evidence" value="ECO:0007669"/>
    <property type="project" value="TreeGrafter"/>
</dbReference>
<evidence type="ECO:0000256" key="5">
    <source>
        <dbReference type="ARBA" id="ARBA00022741"/>
    </source>
</evidence>
<dbReference type="PANTHER" id="PTHR47959">
    <property type="entry name" value="ATP-DEPENDENT RNA HELICASE RHLE-RELATED"/>
    <property type="match status" value="1"/>
</dbReference>
<dbReference type="PROSITE" id="PS51194">
    <property type="entry name" value="HELICASE_CTER"/>
    <property type="match status" value="1"/>
</dbReference>
<name>A0A845QMU3_9FIRM</name>
<evidence type="ECO:0000256" key="4">
    <source>
        <dbReference type="ARBA" id="ARBA00022723"/>
    </source>
</evidence>
<dbReference type="SUPFAM" id="SSF52540">
    <property type="entry name" value="P-loop containing nucleoside triphosphate hydrolases"/>
    <property type="match status" value="1"/>
</dbReference>
<dbReference type="InterPro" id="IPR001650">
    <property type="entry name" value="Helicase_C-like"/>
</dbReference>
<gene>
    <name evidence="14" type="primary">cas3</name>
    <name evidence="14" type="ORF">D0435_12730</name>
</gene>
<dbReference type="Proteomes" id="UP000446866">
    <property type="component" value="Unassembled WGS sequence"/>
</dbReference>
<comment type="similarity">
    <text evidence="10">Belongs to the DEAD box helicase family.</text>
</comment>
<evidence type="ECO:0000256" key="1">
    <source>
        <dbReference type="ARBA" id="ARBA00006847"/>
    </source>
</evidence>
<dbReference type="Pfam" id="PF01966">
    <property type="entry name" value="HD"/>
    <property type="match status" value="1"/>
</dbReference>
<dbReference type="PANTHER" id="PTHR47959:SF16">
    <property type="entry name" value="CRISPR-ASSOCIATED NUCLEASE_HELICASE CAS3-RELATED"/>
    <property type="match status" value="1"/>
</dbReference>
<feature type="domain" description="Helicase C-terminal" evidence="12">
    <location>
        <begin position="511"/>
        <end position="670"/>
    </location>
</feature>
<dbReference type="EMBL" id="QXWK01000026">
    <property type="protein sequence ID" value="NBH62515.1"/>
    <property type="molecule type" value="Genomic_DNA"/>
</dbReference>
<dbReference type="InterPro" id="IPR027417">
    <property type="entry name" value="P-loop_NTPase"/>
</dbReference>
<comment type="similarity">
    <text evidence="1">In the N-terminal section; belongs to the CRISPR-associated nuclease Cas3-HD family.</text>
</comment>
<feature type="domain" description="HD Cas3-type" evidence="13">
    <location>
        <begin position="39"/>
        <end position="238"/>
    </location>
</feature>
<dbReference type="Pfam" id="PF22590">
    <property type="entry name" value="Cas3-like_C_2"/>
    <property type="match status" value="1"/>
</dbReference>
<dbReference type="GO" id="GO:0003724">
    <property type="term" value="F:RNA helicase activity"/>
    <property type="evidence" value="ECO:0007669"/>
    <property type="project" value="TreeGrafter"/>
</dbReference>
<dbReference type="CDD" id="cd17930">
    <property type="entry name" value="DEXHc_cas3"/>
    <property type="match status" value="1"/>
</dbReference>
<dbReference type="GO" id="GO:0004518">
    <property type="term" value="F:nuclease activity"/>
    <property type="evidence" value="ECO:0007669"/>
    <property type="project" value="UniProtKB-KW"/>
</dbReference>
<dbReference type="GO" id="GO:0051607">
    <property type="term" value="P:defense response to virus"/>
    <property type="evidence" value="ECO:0007669"/>
    <property type="project" value="UniProtKB-KW"/>
</dbReference>
<keyword evidence="8" id="KW-0067">ATP-binding</keyword>
<accession>A0A845QMU3</accession>
<keyword evidence="9" id="KW-0051">Antiviral defense</keyword>
<keyword evidence="6" id="KW-0378">Hydrolase</keyword>
<dbReference type="InterPro" id="IPR006474">
    <property type="entry name" value="Helicase_Cas3_CRISPR-ass_core"/>
</dbReference>
<dbReference type="PROSITE" id="PS51643">
    <property type="entry name" value="HD_CAS3"/>
    <property type="match status" value="1"/>
</dbReference>
<evidence type="ECO:0000256" key="6">
    <source>
        <dbReference type="ARBA" id="ARBA00022801"/>
    </source>
</evidence>
<dbReference type="AlphaFoldDB" id="A0A845QMU3"/>
<protein>
    <submittedName>
        <fullName evidence="14">CRISPR-associated helicase Cas3</fullName>
    </submittedName>
</protein>
<keyword evidence="7" id="KW-0347">Helicase</keyword>
<dbReference type="PROSITE" id="PS51192">
    <property type="entry name" value="HELICASE_ATP_BIND_1"/>
    <property type="match status" value="1"/>
</dbReference>
<evidence type="ECO:0000313" key="15">
    <source>
        <dbReference type="Proteomes" id="UP000446866"/>
    </source>
</evidence>
<dbReference type="Gene3D" id="3.40.50.300">
    <property type="entry name" value="P-loop containing nucleotide triphosphate hydrolases"/>
    <property type="match status" value="2"/>
</dbReference>
<dbReference type="GO" id="GO:0046872">
    <property type="term" value="F:metal ion binding"/>
    <property type="evidence" value="ECO:0007669"/>
    <property type="project" value="UniProtKB-KW"/>
</dbReference>
<keyword evidence="3" id="KW-0540">Nuclease</keyword>
<dbReference type="InterPro" id="IPR006674">
    <property type="entry name" value="HD_domain"/>
</dbReference>
<dbReference type="InterPro" id="IPR006483">
    <property type="entry name" value="CRISPR-assoc_Cas3_HD"/>
</dbReference>
<dbReference type="NCBIfam" id="TIGR01596">
    <property type="entry name" value="cas3_HD"/>
    <property type="match status" value="1"/>
</dbReference>
<sequence length="841" mass="96134">MIAYIYVREYNREKIKQQGGEKMARKKDVHLAHLVERDGNSREQSVREHARQTAAYAGECLKHAGLANTGFLAGLLHDMGKCRAAFTTYLEESVAEQHPAKINHTFAAVKFIMEKAEHLEKKDTLSTLACEILASAVGMHHGLWDIYKPLDPSAKDGLSHRVETPEEEIGYSEVVHNFFQEVADEQEVDALFLKSIEELRHVVQKILQIKDFQSEGKKLCCGYLTRLISSAVIEGDRRDTAEFNDEKNDEKTKEKNGARYQGSKDFWQEQLTVMEEKMRTEFKYTTAISKVRGQISEQCKAFAKREGGIYRLTVDTGGGKTLSSLRYSLAHAMEYEKDRIIFIIPLLSVLDQNSQDIKDYLKDPNAVLEHHSNVVNTEEDEEACSQRELLTESWDAPVIVSTMVQLLHVLFSEKTSAIRRMQSLCNSVIVIDEIQMLPLKFMQLFAAQLEFLAACCGTTIVLCSATQPAFDRLNWPVHFGEKAEMVRLDQETNKVFKRVNIVDRTTPEGMSLEELADFAQEQILQKDSLLVICNTKNTAKELYRKLEQCKENDWELYYLSTALCGKHREQVLAAIGKTPGLREDRKVICISTQMVECGIDFSFQCVIRVLAGIENIVQAAGRCNRGNEWNHICDMFIVNLQEESLRFLREIKEVQDCCRQILNLQRGKVDLLSKDTISAYYKALMDSTYFKKQITYPVKTSDLDFSILELLSVNRCNEDRKRILRQAFLTAGKNCEVFDTKKTDVIVEFDDDAKKAIDNLTSKHGFSNGVIRDLSFVKQQLAELRPYTVSLFDWELAKLREDQKIDENRVPGVIFLDSAAYDSREGVRIDQYEKKGDFLNA</sequence>
<evidence type="ECO:0000256" key="10">
    <source>
        <dbReference type="ARBA" id="ARBA00038437"/>
    </source>
</evidence>
<feature type="domain" description="Helicase ATP-binding" evidence="11">
    <location>
        <begin position="301"/>
        <end position="485"/>
    </location>
</feature>
<dbReference type="GO" id="GO:0003676">
    <property type="term" value="F:nucleic acid binding"/>
    <property type="evidence" value="ECO:0007669"/>
    <property type="project" value="InterPro"/>
</dbReference>
<evidence type="ECO:0000259" key="13">
    <source>
        <dbReference type="PROSITE" id="PS51643"/>
    </source>
</evidence>
<dbReference type="InterPro" id="IPR038257">
    <property type="entry name" value="CRISPR-assoc_Cas3_HD_sf"/>
</dbReference>
<dbReference type="GO" id="GO:0016787">
    <property type="term" value="F:hydrolase activity"/>
    <property type="evidence" value="ECO:0007669"/>
    <property type="project" value="UniProtKB-KW"/>
</dbReference>
<organism evidence="14 15">
    <name type="scientific">Anaerotruncus colihominis</name>
    <dbReference type="NCBI Taxonomy" id="169435"/>
    <lineage>
        <taxon>Bacteria</taxon>
        <taxon>Bacillati</taxon>
        <taxon>Bacillota</taxon>
        <taxon>Clostridia</taxon>
        <taxon>Eubacteriales</taxon>
        <taxon>Oscillospiraceae</taxon>
        <taxon>Anaerotruncus</taxon>
    </lineage>
</organism>
<keyword evidence="4" id="KW-0479">Metal-binding</keyword>
<proteinExistence type="inferred from homology"/>
<dbReference type="InterPro" id="IPR050079">
    <property type="entry name" value="DEAD_box_RNA_helicase"/>
</dbReference>
<evidence type="ECO:0000256" key="7">
    <source>
        <dbReference type="ARBA" id="ARBA00022806"/>
    </source>
</evidence>
<dbReference type="GO" id="GO:0005524">
    <property type="term" value="F:ATP binding"/>
    <property type="evidence" value="ECO:0007669"/>
    <property type="project" value="UniProtKB-KW"/>
</dbReference>
<dbReference type="NCBIfam" id="TIGR01587">
    <property type="entry name" value="cas3_core"/>
    <property type="match status" value="1"/>
</dbReference>
<keyword evidence="15" id="KW-1185">Reference proteome</keyword>
<dbReference type="Pfam" id="PF00270">
    <property type="entry name" value="DEAD"/>
    <property type="match status" value="1"/>
</dbReference>
<dbReference type="Gene3D" id="1.10.3210.30">
    <property type="match status" value="1"/>
</dbReference>
<evidence type="ECO:0000256" key="3">
    <source>
        <dbReference type="ARBA" id="ARBA00022722"/>
    </source>
</evidence>
<evidence type="ECO:0000256" key="9">
    <source>
        <dbReference type="ARBA" id="ARBA00023118"/>
    </source>
</evidence>
<evidence type="ECO:0000259" key="12">
    <source>
        <dbReference type="PROSITE" id="PS51194"/>
    </source>
</evidence>
<evidence type="ECO:0000259" key="11">
    <source>
        <dbReference type="PROSITE" id="PS51192"/>
    </source>
</evidence>
<dbReference type="InterPro" id="IPR011545">
    <property type="entry name" value="DEAD/DEAH_box_helicase_dom"/>
</dbReference>
<evidence type="ECO:0000256" key="8">
    <source>
        <dbReference type="ARBA" id="ARBA00022840"/>
    </source>
</evidence>
<evidence type="ECO:0000313" key="14">
    <source>
        <dbReference type="EMBL" id="NBH62515.1"/>
    </source>
</evidence>
<dbReference type="InterPro" id="IPR014001">
    <property type="entry name" value="Helicase_ATP-bd"/>
</dbReference>
<keyword evidence="5" id="KW-0547">Nucleotide-binding</keyword>
<dbReference type="SMART" id="SM00487">
    <property type="entry name" value="DEXDc"/>
    <property type="match status" value="1"/>
</dbReference>
<comment type="similarity">
    <text evidence="2">In the central section; belongs to the CRISPR-associated helicase Cas3 family.</text>
</comment>
<dbReference type="CDD" id="cd09641">
    <property type="entry name" value="Cas3''_I"/>
    <property type="match status" value="1"/>
</dbReference>
<reference evidence="14 15" key="1">
    <citation type="submission" date="2018-08" db="EMBL/GenBank/DDBJ databases">
        <title>Murine metabolic-syndrome-specific gut microbial biobank.</title>
        <authorList>
            <person name="Liu C."/>
        </authorList>
    </citation>
    <scope>NUCLEOTIDE SEQUENCE [LARGE SCALE GENOMIC DNA]</scope>
    <source>
        <strain evidence="14 15">28</strain>
    </source>
</reference>
<dbReference type="SUPFAM" id="SSF109604">
    <property type="entry name" value="HD-domain/PDEase-like"/>
    <property type="match status" value="1"/>
</dbReference>
<evidence type="ECO:0000256" key="2">
    <source>
        <dbReference type="ARBA" id="ARBA00009046"/>
    </source>
</evidence>
<dbReference type="InterPro" id="IPR054712">
    <property type="entry name" value="Cas3-like_dom"/>
</dbReference>
<comment type="caution">
    <text evidence="14">The sequence shown here is derived from an EMBL/GenBank/DDBJ whole genome shotgun (WGS) entry which is preliminary data.</text>
</comment>